<keyword evidence="6 8" id="KW-1133">Transmembrane helix</keyword>
<proteinExistence type="inferred from homology"/>
<evidence type="ECO:0000256" key="5">
    <source>
        <dbReference type="ARBA" id="ARBA00022692"/>
    </source>
</evidence>
<organism evidence="10 11">
    <name type="scientific">Aliiruegeria lutimaris</name>
    <dbReference type="NCBI Taxonomy" id="571298"/>
    <lineage>
        <taxon>Bacteria</taxon>
        <taxon>Pseudomonadati</taxon>
        <taxon>Pseudomonadota</taxon>
        <taxon>Alphaproteobacteria</taxon>
        <taxon>Rhodobacterales</taxon>
        <taxon>Roseobacteraceae</taxon>
        <taxon>Aliiruegeria</taxon>
    </lineage>
</organism>
<evidence type="ECO:0000256" key="4">
    <source>
        <dbReference type="ARBA" id="ARBA00022475"/>
    </source>
</evidence>
<evidence type="ECO:0000256" key="3">
    <source>
        <dbReference type="ARBA" id="ARBA00022448"/>
    </source>
</evidence>
<dbReference type="OrthoDB" id="9784671at2"/>
<evidence type="ECO:0000256" key="8">
    <source>
        <dbReference type="SAM" id="Phobius"/>
    </source>
</evidence>
<evidence type="ECO:0000256" key="6">
    <source>
        <dbReference type="ARBA" id="ARBA00022989"/>
    </source>
</evidence>
<dbReference type="InterPro" id="IPR047817">
    <property type="entry name" value="ABC2_TM_bact-type"/>
</dbReference>
<dbReference type="STRING" id="571298.SAMN04488026_102946"/>
<name>A0A1G8YKI2_9RHOB</name>
<dbReference type="Gene3D" id="3.40.1710.10">
    <property type="entry name" value="abc type-2 transporter like domain"/>
    <property type="match status" value="1"/>
</dbReference>
<comment type="subcellular location">
    <subcellularLocation>
        <location evidence="1">Cell membrane</location>
        <topology evidence="1">Multi-pass membrane protein</topology>
    </subcellularLocation>
</comment>
<accession>A0A1G8YKI2</accession>
<feature type="transmembrane region" description="Helical" evidence="8">
    <location>
        <begin position="338"/>
        <end position="360"/>
    </location>
</feature>
<dbReference type="InterPro" id="IPR051449">
    <property type="entry name" value="ABC-2_transporter_component"/>
</dbReference>
<protein>
    <submittedName>
        <fullName evidence="10">ABC-2 type transport system permease protein</fullName>
    </submittedName>
</protein>
<sequence length="365" mass="39556">MLARLMAITIKEFWAILRDPRARIILIMPPLIQLFVLGFATTLEVKNIAVGIYDRDGGRWSIEMTQRIAGSPNVVAILPISSPEEMRQAIDRQQTIAVVSFAQGFSADVAAGRPAVVQAIFDGRKSNAAQIVLGYLNTIVADLGAELSATPARTGAIVNHWFNPNLLYLWFTMPGLVVIITTISGLGLTAQAVARERELGTFDQLMVSPLRVPEILIGKVIPPVLVGFINATIYMVLISTLFGVPLTGSVPFFYISLLLYLLALAGVGLLVSSLSQTQQQAFLGMFLVAVPAILLSGYASPVDNMPGWLRILAQGDPTKHFLIVSEGVFLKDMTVPDLWANTWPLAVIAIVTLGVSSALFRARME</sequence>
<reference evidence="10 11" key="1">
    <citation type="submission" date="2016-10" db="EMBL/GenBank/DDBJ databases">
        <authorList>
            <person name="de Groot N.N."/>
        </authorList>
    </citation>
    <scope>NUCLEOTIDE SEQUENCE [LARGE SCALE GENOMIC DNA]</scope>
    <source>
        <strain evidence="10 11">DSM 25294</strain>
    </source>
</reference>
<dbReference type="InterPro" id="IPR013525">
    <property type="entry name" value="ABC2_TM"/>
</dbReference>
<evidence type="ECO:0000256" key="1">
    <source>
        <dbReference type="ARBA" id="ARBA00004651"/>
    </source>
</evidence>
<gene>
    <name evidence="10" type="ORF">SAMN04488026_102946</name>
</gene>
<dbReference type="Pfam" id="PF12698">
    <property type="entry name" value="ABC2_membrane_3"/>
    <property type="match status" value="1"/>
</dbReference>
<feature type="transmembrane region" description="Helical" evidence="8">
    <location>
        <begin position="167"/>
        <end position="188"/>
    </location>
</feature>
<keyword evidence="7 8" id="KW-0472">Membrane</keyword>
<dbReference type="GO" id="GO:0140359">
    <property type="term" value="F:ABC-type transporter activity"/>
    <property type="evidence" value="ECO:0007669"/>
    <property type="project" value="InterPro"/>
</dbReference>
<dbReference type="PROSITE" id="PS51012">
    <property type="entry name" value="ABC_TM2"/>
    <property type="match status" value="1"/>
</dbReference>
<keyword evidence="11" id="KW-1185">Reference proteome</keyword>
<evidence type="ECO:0000256" key="2">
    <source>
        <dbReference type="ARBA" id="ARBA00007783"/>
    </source>
</evidence>
<feature type="transmembrane region" description="Helical" evidence="8">
    <location>
        <begin position="224"/>
        <end position="246"/>
    </location>
</feature>
<keyword evidence="4" id="KW-1003">Cell membrane</keyword>
<feature type="transmembrane region" description="Helical" evidence="8">
    <location>
        <begin position="21"/>
        <end position="40"/>
    </location>
</feature>
<evidence type="ECO:0000256" key="7">
    <source>
        <dbReference type="ARBA" id="ARBA00023136"/>
    </source>
</evidence>
<evidence type="ECO:0000313" key="10">
    <source>
        <dbReference type="EMBL" id="SDK03379.1"/>
    </source>
</evidence>
<feature type="transmembrane region" description="Helical" evidence="8">
    <location>
        <begin position="281"/>
        <end position="299"/>
    </location>
</feature>
<dbReference type="EMBL" id="FNEK01000029">
    <property type="protein sequence ID" value="SDK03379.1"/>
    <property type="molecule type" value="Genomic_DNA"/>
</dbReference>
<evidence type="ECO:0000313" key="11">
    <source>
        <dbReference type="Proteomes" id="UP000199382"/>
    </source>
</evidence>
<dbReference type="RefSeq" id="WP_093157443.1">
    <property type="nucleotide sequence ID" value="NZ_FNEK01000029.1"/>
</dbReference>
<feature type="transmembrane region" description="Helical" evidence="8">
    <location>
        <begin position="252"/>
        <end position="274"/>
    </location>
</feature>
<comment type="similarity">
    <text evidence="2">Belongs to the ABC-2 integral membrane protein family.</text>
</comment>
<keyword evidence="3" id="KW-0813">Transport</keyword>
<dbReference type="GO" id="GO:0005886">
    <property type="term" value="C:plasma membrane"/>
    <property type="evidence" value="ECO:0007669"/>
    <property type="project" value="UniProtKB-SubCell"/>
</dbReference>
<evidence type="ECO:0000259" key="9">
    <source>
        <dbReference type="PROSITE" id="PS51012"/>
    </source>
</evidence>
<dbReference type="Proteomes" id="UP000199382">
    <property type="component" value="Unassembled WGS sequence"/>
</dbReference>
<dbReference type="AlphaFoldDB" id="A0A1G8YKI2"/>
<feature type="domain" description="ABC transmembrane type-2" evidence="9">
    <location>
        <begin position="133"/>
        <end position="363"/>
    </location>
</feature>
<keyword evidence="5 8" id="KW-0812">Transmembrane</keyword>
<dbReference type="PANTHER" id="PTHR30294">
    <property type="entry name" value="MEMBRANE COMPONENT OF ABC TRANSPORTER YHHJ-RELATED"/>
    <property type="match status" value="1"/>
</dbReference>
<dbReference type="PANTHER" id="PTHR30294:SF44">
    <property type="entry name" value="MULTIDRUG ABC TRANSPORTER PERMEASE YBHR-RELATED"/>
    <property type="match status" value="1"/>
</dbReference>